<feature type="transmembrane region" description="Helical" evidence="2">
    <location>
        <begin position="36"/>
        <end position="68"/>
    </location>
</feature>
<keyword evidence="4" id="KW-1185">Reference proteome</keyword>
<feature type="compositionally biased region" description="Basic and acidic residues" evidence="1">
    <location>
        <begin position="14"/>
        <end position="28"/>
    </location>
</feature>
<dbReference type="Proteomes" id="UP000315677">
    <property type="component" value="Unassembled WGS sequence"/>
</dbReference>
<dbReference type="EMBL" id="VFPA01000004">
    <property type="protein sequence ID" value="TQM06147.1"/>
    <property type="molecule type" value="Genomic_DNA"/>
</dbReference>
<dbReference type="RefSeq" id="WP_142059809.1">
    <property type="nucleotide sequence ID" value="NZ_VFPA01000004.1"/>
</dbReference>
<keyword evidence="2" id="KW-0812">Transmembrane</keyword>
<organism evidence="3 4">
    <name type="scientific">Pseudonocardia kunmingensis</name>
    <dbReference type="NCBI Taxonomy" id="630975"/>
    <lineage>
        <taxon>Bacteria</taxon>
        <taxon>Bacillati</taxon>
        <taxon>Actinomycetota</taxon>
        <taxon>Actinomycetes</taxon>
        <taxon>Pseudonocardiales</taxon>
        <taxon>Pseudonocardiaceae</taxon>
        <taxon>Pseudonocardia</taxon>
    </lineage>
</organism>
<evidence type="ECO:0008006" key="5">
    <source>
        <dbReference type="Google" id="ProtNLM"/>
    </source>
</evidence>
<keyword evidence="2" id="KW-0472">Membrane</keyword>
<keyword evidence="2" id="KW-1133">Transmembrane helix</keyword>
<accession>A0A543D9Y1</accession>
<feature type="region of interest" description="Disordered" evidence="1">
    <location>
        <begin position="77"/>
        <end position="96"/>
    </location>
</feature>
<comment type="caution">
    <text evidence="3">The sequence shown here is derived from an EMBL/GenBank/DDBJ whole genome shotgun (WGS) entry which is preliminary data.</text>
</comment>
<feature type="compositionally biased region" description="Acidic residues" evidence="1">
    <location>
        <begin position="1"/>
        <end position="10"/>
    </location>
</feature>
<evidence type="ECO:0000313" key="4">
    <source>
        <dbReference type="Proteomes" id="UP000315677"/>
    </source>
</evidence>
<protein>
    <recommendedName>
        <fullName evidence="5">DUF3040 family protein</fullName>
    </recommendedName>
</protein>
<reference evidence="3 4" key="1">
    <citation type="submission" date="2019-06" db="EMBL/GenBank/DDBJ databases">
        <title>Sequencing the genomes of 1000 actinobacteria strains.</title>
        <authorList>
            <person name="Klenk H.-P."/>
        </authorList>
    </citation>
    <scope>NUCLEOTIDE SEQUENCE [LARGE SCALE GENOMIC DNA]</scope>
    <source>
        <strain evidence="3 4">DSM 45301</strain>
    </source>
</reference>
<evidence type="ECO:0000256" key="1">
    <source>
        <dbReference type="SAM" id="MobiDB-lite"/>
    </source>
</evidence>
<name>A0A543D9Y1_9PSEU</name>
<dbReference type="AlphaFoldDB" id="A0A543D9Y1"/>
<evidence type="ECO:0000256" key="2">
    <source>
        <dbReference type="SAM" id="Phobius"/>
    </source>
</evidence>
<sequence length="96" mass="10478">MEWTAEDDQQLAEAVRRHDAGEDLRARPGETTVPEWAMVTIVLGLVALTGSVFAVVVVAAFGSVWWLLRTADAVEPHEHDADREARGPFGGPGIWL</sequence>
<evidence type="ECO:0000313" key="3">
    <source>
        <dbReference type="EMBL" id="TQM06147.1"/>
    </source>
</evidence>
<proteinExistence type="predicted"/>
<feature type="region of interest" description="Disordered" evidence="1">
    <location>
        <begin position="1"/>
        <end position="28"/>
    </location>
</feature>
<dbReference type="OrthoDB" id="3576000at2"/>
<feature type="compositionally biased region" description="Basic and acidic residues" evidence="1">
    <location>
        <begin position="77"/>
        <end position="86"/>
    </location>
</feature>
<gene>
    <name evidence="3" type="ORF">FB558_6392</name>
</gene>